<proteinExistence type="inferred from homology"/>
<dbReference type="SUPFAM" id="SSF102705">
    <property type="entry name" value="NIF3 (NGG1p interacting factor 3)-like"/>
    <property type="match status" value="1"/>
</dbReference>
<dbReference type="InterPro" id="IPR036069">
    <property type="entry name" value="DUF34/NIF3_sf"/>
</dbReference>
<feature type="binding site" evidence="5">
    <location>
        <position position="332"/>
    </location>
    <ligand>
        <name>a divalent metal cation</name>
        <dbReference type="ChEBI" id="CHEBI:60240"/>
        <label>1</label>
    </ligand>
</feature>
<feature type="binding site" evidence="5">
    <location>
        <position position="328"/>
    </location>
    <ligand>
        <name>a divalent metal cation</name>
        <dbReference type="ChEBI" id="CHEBI:60240"/>
        <label>1</label>
    </ligand>
</feature>
<dbReference type="GO" id="GO:0005737">
    <property type="term" value="C:cytoplasm"/>
    <property type="evidence" value="ECO:0007669"/>
    <property type="project" value="TreeGrafter"/>
</dbReference>
<organism evidence="6 7">
    <name type="scientific">Labilithrix luteola</name>
    <dbReference type="NCBI Taxonomy" id="1391654"/>
    <lineage>
        <taxon>Bacteria</taxon>
        <taxon>Pseudomonadati</taxon>
        <taxon>Myxococcota</taxon>
        <taxon>Polyangia</taxon>
        <taxon>Polyangiales</taxon>
        <taxon>Labilitrichaceae</taxon>
        <taxon>Labilithrix</taxon>
    </lineage>
</organism>
<dbReference type="Gene3D" id="3.40.1390.30">
    <property type="entry name" value="NIF3 (NGG1p interacting factor 3)-like"/>
    <property type="match status" value="1"/>
</dbReference>
<dbReference type="Proteomes" id="UP000064967">
    <property type="component" value="Chromosome"/>
</dbReference>
<dbReference type="Pfam" id="PF01784">
    <property type="entry name" value="DUF34_NIF3"/>
    <property type="match status" value="1"/>
</dbReference>
<dbReference type="InterPro" id="IPR002678">
    <property type="entry name" value="DUF34/NIF3"/>
</dbReference>
<dbReference type="NCBIfam" id="TIGR00486">
    <property type="entry name" value="YbgI_SA1388"/>
    <property type="match status" value="1"/>
</dbReference>
<dbReference type="GO" id="GO:0046872">
    <property type="term" value="F:metal ion binding"/>
    <property type="evidence" value="ECO:0007669"/>
    <property type="project" value="UniProtKB-UniRule"/>
</dbReference>
<dbReference type="FunFam" id="3.40.1390.30:FF:000001">
    <property type="entry name" value="GTP cyclohydrolase 1 type 2"/>
    <property type="match status" value="1"/>
</dbReference>
<dbReference type="PANTHER" id="PTHR13799">
    <property type="entry name" value="NGG1 INTERACTING FACTOR 3"/>
    <property type="match status" value="1"/>
</dbReference>
<dbReference type="PANTHER" id="PTHR13799:SF13">
    <property type="entry name" value="NIF3-LIKE PROTEIN 1"/>
    <property type="match status" value="1"/>
</dbReference>
<evidence type="ECO:0000256" key="3">
    <source>
        <dbReference type="ARBA" id="ARBA00022112"/>
    </source>
</evidence>
<dbReference type="STRING" id="1391654.AKJ09_07434"/>
<keyword evidence="4 5" id="KW-0479">Metal-binding</keyword>
<dbReference type="Gene3D" id="3.30.70.120">
    <property type="match status" value="1"/>
</dbReference>
<dbReference type="EMBL" id="CP012333">
    <property type="protein sequence ID" value="AKV00771.1"/>
    <property type="molecule type" value="Genomic_DNA"/>
</dbReference>
<comment type="similarity">
    <text evidence="1 4">Belongs to the GTP cyclohydrolase I type 2/NIF3 family.</text>
</comment>
<dbReference type="InterPro" id="IPR017221">
    <property type="entry name" value="DUF34/NIF3_bac"/>
</dbReference>
<reference evidence="6 7" key="1">
    <citation type="submission" date="2015-08" db="EMBL/GenBank/DDBJ databases">
        <authorList>
            <person name="Babu N.S."/>
            <person name="Beckwith C.J."/>
            <person name="Beseler K.G."/>
            <person name="Brison A."/>
            <person name="Carone J.V."/>
            <person name="Caskin T.P."/>
            <person name="Diamond M."/>
            <person name="Durham M.E."/>
            <person name="Foxe J.M."/>
            <person name="Go M."/>
            <person name="Henderson B.A."/>
            <person name="Jones I.B."/>
            <person name="McGettigan J.A."/>
            <person name="Micheletti S.J."/>
            <person name="Nasrallah M.E."/>
            <person name="Ortiz D."/>
            <person name="Piller C.R."/>
            <person name="Privatt S.R."/>
            <person name="Schneider S.L."/>
            <person name="Sharp S."/>
            <person name="Smith T.C."/>
            <person name="Stanton J.D."/>
            <person name="Ullery H.E."/>
            <person name="Wilson R.J."/>
            <person name="Serrano M.G."/>
            <person name="Buck G."/>
            <person name="Lee V."/>
            <person name="Wang Y."/>
            <person name="Carvalho R."/>
            <person name="Voegtly L."/>
            <person name="Shi R."/>
            <person name="Duckworth R."/>
            <person name="Johnson A."/>
            <person name="Loviza R."/>
            <person name="Walstead R."/>
            <person name="Shah Z."/>
            <person name="Kiflezghi M."/>
            <person name="Wade K."/>
            <person name="Ball S.L."/>
            <person name="Bradley K.W."/>
            <person name="Asai D.J."/>
            <person name="Bowman C.A."/>
            <person name="Russell D.A."/>
            <person name="Pope W.H."/>
            <person name="Jacobs-Sera D."/>
            <person name="Hendrix R.W."/>
            <person name="Hatfull G.F."/>
        </authorList>
    </citation>
    <scope>NUCLEOTIDE SEQUENCE [LARGE SCALE GENOMIC DNA]</scope>
    <source>
        <strain evidence="6 7">DSM 27648</strain>
    </source>
</reference>
<evidence type="ECO:0000256" key="2">
    <source>
        <dbReference type="ARBA" id="ARBA00011643"/>
    </source>
</evidence>
<protein>
    <recommendedName>
        <fullName evidence="3 4">GTP cyclohydrolase 1 type 2 homolog</fullName>
    </recommendedName>
</protein>
<sequence length="365" mass="38734">MMRLSSILSTLDTLAPLRYAESWDNVGLLVGDPNADVTRVLVTVDYAEAVAAEARSVGANLVVAYHPPMFSAVKRVPHDALWAEAVRDRVALYSMHTALDVAPEGTNDFLADVCGVDAKERRPLRAFNGKDSEIKLVTFLPESDLERVSHALFDAGAGRIGAYTHCSFRSPGTGTFFGQAGTNPTVGQSGKLETAPEMRLETVVPIGRVSAVVAALRASHSYEEPAFDLVRLASAPEGVGLGRVGSIEARPRTEIIERVKKGLGLEHVLVAGPTEGSAERIAVAAGAGGELADDAMKAGADVFVTGELRHHDALALARRGVMVVAALHSNSERAAVRAFSTRLAKKLSGVEVRASEHDADPFRIV</sequence>
<evidence type="ECO:0000256" key="4">
    <source>
        <dbReference type="PIRNR" id="PIRNR037489"/>
    </source>
</evidence>
<evidence type="ECO:0000313" key="7">
    <source>
        <dbReference type="Proteomes" id="UP000064967"/>
    </source>
</evidence>
<accession>A0A0K1Q4M9</accession>
<gene>
    <name evidence="6" type="ORF">AKJ09_07434</name>
</gene>
<evidence type="ECO:0000313" key="6">
    <source>
        <dbReference type="EMBL" id="AKV00771.1"/>
    </source>
</evidence>
<feature type="binding site" evidence="5">
    <location>
        <position position="100"/>
    </location>
    <ligand>
        <name>a divalent metal cation</name>
        <dbReference type="ChEBI" id="CHEBI:60240"/>
        <label>1</label>
    </ligand>
</feature>
<feature type="binding site" evidence="5">
    <location>
        <position position="66"/>
    </location>
    <ligand>
        <name>a divalent metal cation</name>
        <dbReference type="ChEBI" id="CHEBI:60240"/>
        <label>1</label>
    </ligand>
</feature>
<dbReference type="InterPro" id="IPR015867">
    <property type="entry name" value="N-reg_PII/ATP_PRibTrfase_C"/>
</dbReference>
<evidence type="ECO:0000256" key="1">
    <source>
        <dbReference type="ARBA" id="ARBA00006964"/>
    </source>
</evidence>
<dbReference type="KEGG" id="llu:AKJ09_07434"/>
<name>A0A0K1Q4M9_9BACT</name>
<evidence type="ECO:0000256" key="5">
    <source>
        <dbReference type="PIRSR" id="PIRSR602678-1"/>
    </source>
</evidence>
<keyword evidence="7" id="KW-1185">Reference proteome</keyword>
<comment type="subunit">
    <text evidence="2">Homohexamer.</text>
</comment>
<dbReference type="PIRSF" id="PIRSF037489">
    <property type="entry name" value="UCP037489_NIF3_YqfO"/>
    <property type="match status" value="1"/>
</dbReference>
<dbReference type="AlphaFoldDB" id="A0A0K1Q4M9"/>